<feature type="compositionally biased region" description="Low complexity" evidence="1">
    <location>
        <begin position="109"/>
        <end position="119"/>
    </location>
</feature>
<feature type="compositionally biased region" description="Low complexity" evidence="1">
    <location>
        <begin position="638"/>
        <end position="658"/>
    </location>
</feature>
<dbReference type="OrthoDB" id="10579759at2759"/>
<comment type="caution">
    <text evidence="2">The sequence shown here is derived from an EMBL/GenBank/DDBJ whole genome shotgun (WGS) entry which is preliminary data.</text>
</comment>
<reference evidence="2" key="1">
    <citation type="journal article" date="2020" name="Fungal Divers.">
        <title>Resolving the Mortierellaceae phylogeny through synthesis of multi-gene phylogenetics and phylogenomics.</title>
        <authorList>
            <person name="Vandepol N."/>
            <person name="Liber J."/>
            <person name="Desiro A."/>
            <person name="Na H."/>
            <person name="Kennedy M."/>
            <person name="Barry K."/>
            <person name="Grigoriev I.V."/>
            <person name="Miller A.N."/>
            <person name="O'Donnell K."/>
            <person name="Stajich J.E."/>
            <person name="Bonito G."/>
        </authorList>
    </citation>
    <scope>NUCLEOTIDE SEQUENCE</scope>
    <source>
        <strain evidence="2">MES-2147</strain>
    </source>
</reference>
<feature type="compositionally biased region" description="Basic and acidic residues" evidence="1">
    <location>
        <begin position="417"/>
        <end position="436"/>
    </location>
</feature>
<dbReference type="AlphaFoldDB" id="A0A9P6SS74"/>
<evidence type="ECO:0000313" key="3">
    <source>
        <dbReference type="Proteomes" id="UP000749646"/>
    </source>
</evidence>
<feature type="compositionally biased region" description="Low complexity" evidence="1">
    <location>
        <begin position="10"/>
        <end position="46"/>
    </location>
</feature>
<proteinExistence type="predicted"/>
<name>A0A9P6SS74_9FUNG</name>
<feature type="non-terminal residue" evidence="2">
    <location>
        <position position="1"/>
    </location>
</feature>
<accession>A0A9P6SS74</accession>
<feature type="compositionally biased region" description="Acidic residues" evidence="1">
    <location>
        <begin position="460"/>
        <end position="488"/>
    </location>
</feature>
<evidence type="ECO:0000313" key="2">
    <source>
        <dbReference type="EMBL" id="KAF9994820.1"/>
    </source>
</evidence>
<feature type="region of interest" description="Disordered" evidence="1">
    <location>
        <begin position="186"/>
        <end position="226"/>
    </location>
</feature>
<keyword evidence="3" id="KW-1185">Reference proteome</keyword>
<feature type="compositionally biased region" description="Low complexity" evidence="1">
    <location>
        <begin position="515"/>
        <end position="527"/>
    </location>
</feature>
<feature type="compositionally biased region" description="Polar residues" evidence="1">
    <location>
        <begin position="528"/>
        <end position="542"/>
    </location>
</feature>
<feature type="region of interest" description="Disordered" evidence="1">
    <location>
        <begin position="313"/>
        <end position="572"/>
    </location>
</feature>
<feature type="compositionally biased region" description="Polar residues" evidence="1">
    <location>
        <begin position="444"/>
        <end position="459"/>
    </location>
</feature>
<feature type="compositionally biased region" description="Polar residues" evidence="1">
    <location>
        <begin position="47"/>
        <end position="58"/>
    </location>
</feature>
<feature type="region of interest" description="Disordered" evidence="1">
    <location>
        <begin position="103"/>
        <end position="128"/>
    </location>
</feature>
<feature type="non-terminal residue" evidence="2">
    <location>
        <position position="678"/>
    </location>
</feature>
<gene>
    <name evidence="2" type="ORF">BGZ65_009548</name>
</gene>
<protein>
    <submittedName>
        <fullName evidence="2">Uncharacterized protein</fullName>
    </submittedName>
</protein>
<feature type="compositionally biased region" description="Basic residues" evidence="1">
    <location>
        <begin position="547"/>
        <end position="558"/>
    </location>
</feature>
<feature type="compositionally biased region" description="Low complexity" evidence="1">
    <location>
        <begin position="186"/>
        <end position="196"/>
    </location>
</feature>
<evidence type="ECO:0000256" key="1">
    <source>
        <dbReference type="SAM" id="MobiDB-lite"/>
    </source>
</evidence>
<feature type="region of interest" description="Disordered" evidence="1">
    <location>
        <begin position="1"/>
        <end position="58"/>
    </location>
</feature>
<organism evidence="2 3">
    <name type="scientific">Modicella reniformis</name>
    <dbReference type="NCBI Taxonomy" id="1440133"/>
    <lineage>
        <taxon>Eukaryota</taxon>
        <taxon>Fungi</taxon>
        <taxon>Fungi incertae sedis</taxon>
        <taxon>Mucoromycota</taxon>
        <taxon>Mortierellomycotina</taxon>
        <taxon>Mortierellomycetes</taxon>
        <taxon>Mortierellales</taxon>
        <taxon>Mortierellaceae</taxon>
        <taxon>Modicella</taxon>
    </lineage>
</organism>
<feature type="compositionally biased region" description="Acidic residues" evidence="1">
    <location>
        <begin position="332"/>
        <end position="342"/>
    </location>
</feature>
<dbReference type="Proteomes" id="UP000749646">
    <property type="component" value="Unassembled WGS sequence"/>
</dbReference>
<dbReference type="EMBL" id="JAAAHW010001485">
    <property type="protein sequence ID" value="KAF9994820.1"/>
    <property type="molecule type" value="Genomic_DNA"/>
</dbReference>
<feature type="compositionally biased region" description="Acidic residues" evidence="1">
    <location>
        <begin position="359"/>
        <end position="377"/>
    </location>
</feature>
<feature type="region of interest" description="Disordered" evidence="1">
    <location>
        <begin position="616"/>
        <end position="678"/>
    </location>
</feature>
<sequence>PAPLQVKNISVDSQTPSATSSSVVSPSPLSNSVTNNNSNGGVYGNSKDVSPSGSSTNLVSLITSGKVQHIQEKLSKTSLSSVHGFKPQEHLQKGTIRANPFYQLDRNSSGRSSLADLSSTNGQNSPEISNIITATSQRLRSSSRVSPTIAAAIAKSDSRVSSGATTPSPTTAIAAATAAATAAVATSTSTRSISSDSETDEDREAAKKNADGMVSPATSPELGTLKDRLPSATTRTLTAAAVAAKQQQLLQKHQQQQLATPPNSGHDVQIQEEEILEVEEDVPFVVPVARTTSNKNSSRHSIFVDETAQAMDALSRARHRQSMIQNGGPHPDEDDEEEDDEVYSVTQGIEPPEKWHYSEEDEDDDDDEDYDDDDEHENDNQNVQYRPNGERRRKRHDSFMSAKSVLPDISTVSVVEQARHDTRSDVDEKSKSKEQLIRSLDVQPLSQNKESTTIDLMTTDQDDSQNGGDDEDESEDEEDLEDNDDEEGQDRRIYLQGLRAKKRETRRLETKTKKSPTTSTTSTTTTTVDASTGSNTNINTPYSAIATKKRSLKGHHGKDRPPTPTTPVPTTQIIPLTPTDLVLIRQKLFAAGNFEASMRMLDTIFHAAMAKMVEGRERGVQTEPVSHSDQEDDDGKDTVVAPTVTSRSTTATGTSTEPESPRKQLQWVAVPTASAAPA</sequence>